<keyword evidence="6 14" id="KW-0227">DNA damage</keyword>
<dbReference type="GO" id="GO:0003887">
    <property type="term" value="F:DNA-directed DNA polymerase activity"/>
    <property type="evidence" value="ECO:0007669"/>
    <property type="project" value="UniProtKB-UniRule"/>
</dbReference>
<dbReference type="Gene3D" id="3.40.50.1010">
    <property type="entry name" value="5'-nuclease"/>
    <property type="match status" value="1"/>
</dbReference>
<dbReference type="Pfam" id="PF22619">
    <property type="entry name" value="DNA_polI_exo1"/>
    <property type="match status" value="1"/>
</dbReference>
<dbReference type="FunFam" id="1.20.1060.10:FF:000001">
    <property type="entry name" value="DNA polymerase I"/>
    <property type="match status" value="1"/>
</dbReference>
<evidence type="ECO:0000256" key="7">
    <source>
        <dbReference type="ARBA" id="ARBA00022801"/>
    </source>
</evidence>
<sequence>MIEVYKNIYFFTISCRCFFIPTCYNGDTMKKNETKETYVIIDGHAVIHRAYHALPPMSAKDGSSVNAVYGFALMLLKTIQDLQPTYIAVSFDVSGGTFRDEIYDDYKATREKADDDLYAQIPLVYELVEAFGLPIYTKEGFEADDVIGTIAEKNKKHDNLTTIIVTGDKDLLQLVDDDVTEVYLLKKGMSNFELYNEDKVMEKFGFGPDRIVDYKALRGDTSDNIPGVKGIGEKTATTLITEIGGIKEIYQEIKKSRNQKIGDVVSASMLKKLVEGEENAEMSFELATIRRDVPGLSFELEKARTETFDRDALVEVFRKFEFYSLLKRIPGEEQEVIQKTKKQENKKTKSKKVSLVDSEGISNFFKEMKNETKFACKAILSHDDVLTADLLGFVFVSEHMNAFVDFKKISEKEQKQVFEIFQQEETTIVGHDLKQLVKVLLNKSTNKPINKLFDIMIASYLLNSSTRAHDVQQIVLRELGEEMTTSDTQGNLFGVDPQVVAEEMSAVFRVATQYEERFQVSERKVFETIEMPLIPVLADMELAGIAVDVDILSDLSTKAHATIQSLEKKIYTEAGEEFNVSSSVQLRDILFEKLELPTEMIKKGKTGYSTAASELEKLRDYHDIIPLIEEYREVEKLRNTYIDVLPTLLNKKTGRIHTSFNQAVAATGRLSSSDPNLQNIPIRTELGKEVRNAFVAADGYTLVAADYSQIELRIVAHLAKDKTLIDIFKRGEDVHTATAAVIQGVPVADVTKEMRSKAKAVNFGVLYGMGAFGLAARTGITQAEAKQFIETYFERFAGVSTYLEEILKQAKKDGYVETVYGRRRYVPELSSSNYQVRNSGERMAINMPVQGTAADMMKLAMIAVHQEIQKSKKQEIKMLLQVHDEIVLEVKKGMETEVSQMVEEAMMKVLKLDVPVVVDVHSGKRWGELK</sequence>
<dbReference type="FunFam" id="1.10.150.20:FF:000002">
    <property type="entry name" value="DNA polymerase I"/>
    <property type="match status" value="1"/>
</dbReference>
<dbReference type="GO" id="GO:0008409">
    <property type="term" value="F:5'-3' exonuclease activity"/>
    <property type="evidence" value="ECO:0007669"/>
    <property type="project" value="UniProtKB-UniRule"/>
</dbReference>
<accession>A0A2M8F9A7</accession>
<dbReference type="Pfam" id="PF02739">
    <property type="entry name" value="5_3_exonuc_N"/>
    <property type="match status" value="1"/>
</dbReference>
<dbReference type="PRINTS" id="PR00868">
    <property type="entry name" value="DNAPOLI"/>
</dbReference>
<dbReference type="EC" id="2.7.7.7" evidence="13 14"/>
<dbReference type="PROSITE" id="PS00447">
    <property type="entry name" value="DNA_POLYMERASE_A"/>
    <property type="match status" value="1"/>
</dbReference>
<dbReference type="SMART" id="SM00482">
    <property type="entry name" value="POLAc"/>
    <property type="match status" value="1"/>
</dbReference>
<reference evidence="18" key="1">
    <citation type="submission" date="2017-09" db="EMBL/GenBank/DDBJ databases">
        <title>Depth-based differentiation of microbial function through sediment-hosted aquifers and enrichment of novel symbionts in the deep terrestrial subsurface.</title>
        <authorList>
            <person name="Probst A.J."/>
            <person name="Ladd B."/>
            <person name="Jarett J.K."/>
            <person name="Geller-Mcgrath D.E."/>
            <person name="Sieber C.M.K."/>
            <person name="Emerson J.B."/>
            <person name="Anantharaman K."/>
            <person name="Thomas B.C."/>
            <person name="Malmstrom R."/>
            <person name="Stieglmeier M."/>
            <person name="Klingl A."/>
            <person name="Woyke T."/>
            <person name="Ryan C.M."/>
            <person name="Banfield J.F."/>
        </authorList>
    </citation>
    <scope>NUCLEOTIDE SEQUENCE [LARGE SCALE GENOMIC DNA]</scope>
</reference>
<comment type="catalytic activity">
    <reaction evidence="12 14">
        <text>DNA(n) + a 2'-deoxyribonucleoside 5'-triphosphate = DNA(n+1) + diphosphate</text>
        <dbReference type="Rhea" id="RHEA:22508"/>
        <dbReference type="Rhea" id="RHEA-COMP:17339"/>
        <dbReference type="Rhea" id="RHEA-COMP:17340"/>
        <dbReference type="ChEBI" id="CHEBI:33019"/>
        <dbReference type="ChEBI" id="CHEBI:61560"/>
        <dbReference type="ChEBI" id="CHEBI:173112"/>
        <dbReference type="EC" id="2.7.7.7"/>
    </reaction>
</comment>
<dbReference type="SMART" id="SM00279">
    <property type="entry name" value="HhH2"/>
    <property type="match status" value="1"/>
</dbReference>
<dbReference type="GO" id="GO:0006302">
    <property type="term" value="P:double-strand break repair"/>
    <property type="evidence" value="ECO:0007669"/>
    <property type="project" value="TreeGrafter"/>
</dbReference>
<dbReference type="Gene3D" id="3.30.70.370">
    <property type="match status" value="1"/>
</dbReference>
<dbReference type="InterPro" id="IPR008918">
    <property type="entry name" value="HhH2"/>
</dbReference>
<evidence type="ECO:0000256" key="1">
    <source>
        <dbReference type="ARBA" id="ARBA00007705"/>
    </source>
</evidence>
<keyword evidence="2 14" id="KW-0808">Transferase</keyword>
<evidence type="ECO:0000256" key="5">
    <source>
        <dbReference type="ARBA" id="ARBA00022722"/>
    </source>
</evidence>
<evidence type="ECO:0000256" key="2">
    <source>
        <dbReference type="ARBA" id="ARBA00022679"/>
    </source>
</evidence>
<dbReference type="CDD" id="cd06140">
    <property type="entry name" value="DNA_polA_I_Bacillus_like_exo"/>
    <property type="match status" value="1"/>
</dbReference>
<keyword evidence="7 14" id="KW-0378">Hydrolase</keyword>
<evidence type="ECO:0000256" key="6">
    <source>
        <dbReference type="ARBA" id="ARBA00022763"/>
    </source>
</evidence>
<dbReference type="GO" id="GO:0006261">
    <property type="term" value="P:DNA-templated DNA replication"/>
    <property type="evidence" value="ECO:0007669"/>
    <property type="project" value="UniProtKB-UniRule"/>
</dbReference>
<dbReference type="SUPFAM" id="SSF56672">
    <property type="entry name" value="DNA/RNA polymerases"/>
    <property type="match status" value="1"/>
</dbReference>
<evidence type="ECO:0000256" key="12">
    <source>
        <dbReference type="ARBA" id="ARBA00049244"/>
    </source>
</evidence>
<evidence type="ECO:0000259" key="16">
    <source>
        <dbReference type="SMART" id="SM00482"/>
    </source>
</evidence>
<keyword evidence="11 14" id="KW-0234">DNA repair</keyword>
<evidence type="ECO:0000256" key="9">
    <source>
        <dbReference type="ARBA" id="ARBA00022932"/>
    </source>
</evidence>
<dbReference type="CDD" id="cd08637">
    <property type="entry name" value="DNA_pol_A_pol_I_C"/>
    <property type="match status" value="1"/>
</dbReference>
<dbReference type="PANTHER" id="PTHR10133">
    <property type="entry name" value="DNA POLYMERASE I"/>
    <property type="match status" value="1"/>
</dbReference>
<dbReference type="PANTHER" id="PTHR10133:SF27">
    <property type="entry name" value="DNA POLYMERASE NU"/>
    <property type="match status" value="1"/>
</dbReference>
<organism evidence="17 18">
    <name type="scientific">Candidatus Magasanikbacteria bacterium CG_4_9_14_0_2_um_filter_42_11</name>
    <dbReference type="NCBI Taxonomy" id="1974643"/>
    <lineage>
        <taxon>Bacteria</taxon>
        <taxon>Candidatus Magasanikiibacteriota</taxon>
    </lineage>
</organism>
<name>A0A2M8F9A7_9BACT</name>
<dbReference type="NCBIfam" id="TIGR00593">
    <property type="entry name" value="pola"/>
    <property type="match status" value="1"/>
</dbReference>
<gene>
    <name evidence="14" type="primary">polA</name>
    <name evidence="17" type="ORF">CO030_03575</name>
</gene>
<dbReference type="InterPro" id="IPR036397">
    <property type="entry name" value="RNaseH_sf"/>
</dbReference>
<evidence type="ECO:0000313" key="17">
    <source>
        <dbReference type="EMBL" id="PJC52307.1"/>
    </source>
</evidence>
<dbReference type="SMART" id="SM00475">
    <property type="entry name" value="53EXOc"/>
    <property type="match status" value="1"/>
</dbReference>
<dbReference type="Pfam" id="PF01367">
    <property type="entry name" value="5_3_exonuc"/>
    <property type="match status" value="1"/>
</dbReference>
<keyword evidence="8 14" id="KW-0269">Exonuclease</keyword>
<dbReference type="CDD" id="cd09859">
    <property type="entry name" value="PIN_53EXO"/>
    <property type="match status" value="1"/>
</dbReference>
<dbReference type="SUPFAM" id="SSF53098">
    <property type="entry name" value="Ribonuclease H-like"/>
    <property type="match status" value="1"/>
</dbReference>
<dbReference type="NCBIfam" id="NF004397">
    <property type="entry name" value="PRK05755.1"/>
    <property type="match status" value="1"/>
</dbReference>
<dbReference type="InterPro" id="IPR019760">
    <property type="entry name" value="DNA-dir_DNA_pol_A_CS"/>
</dbReference>
<dbReference type="InterPro" id="IPR043502">
    <property type="entry name" value="DNA/RNA_pol_sf"/>
</dbReference>
<evidence type="ECO:0000256" key="4">
    <source>
        <dbReference type="ARBA" id="ARBA00022705"/>
    </source>
</evidence>
<dbReference type="GO" id="GO:0003677">
    <property type="term" value="F:DNA binding"/>
    <property type="evidence" value="ECO:0007669"/>
    <property type="project" value="UniProtKB-UniRule"/>
</dbReference>
<evidence type="ECO:0000256" key="10">
    <source>
        <dbReference type="ARBA" id="ARBA00023125"/>
    </source>
</evidence>
<dbReference type="Gene3D" id="3.30.420.10">
    <property type="entry name" value="Ribonuclease H-like superfamily/Ribonuclease H"/>
    <property type="match status" value="1"/>
</dbReference>
<dbReference type="InterPro" id="IPR012337">
    <property type="entry name" value="RNaseH-like_sf"/>
</dbReference>
<dbReference type="SUPFAM" id="SSF88723">
    <property type="entry name" value="PIN domain-like"/>
    <property type="match status" value="1"/>
</dbReference>
<dbReference type="InterPro" id="IPR001098">
    <property type="entry name" value="DNA-dir_DNA_pol_A_palm_dom"/>
</dbReference>
<dbReference type="Gene3D" id="1.20.1060.10">
    <property type="entry name" value="Taq DNA Polymerase, Chain T, domain 4"/>
    <property type="match status" value="1"/>
</dbReference>
<dbReference type="InterPro" id="IPR018320">
    <property type="entry name" value="DNA_polymerase_1"/>
</dbReference>
<dbReference type="Gene3D" id="1.10.150.20">
    <property type="entry name" value="5' to 3' exonuclease, C-terminal subdomain"/>
    <property type="match status" value="2"/>
</dbReference>
<dbReference type="CDD" id="cd09898">
    <property type="entry name" value="H3TH_53EXO"/>
    <property type="match status" value="1"/>
</dbReference>
<comment type="function">
    <text evidence="14">In addition to polymerase activity, this DNA polymerase exhibits 5'-3' exonuclease activity.</text>
</comment>
<evidence type="ECO:0000256" key="3">
    <source>
        <dbReference type="ARBA" id="ARBA00022695"/>
    </source>
</evidence>
<dbReference type="InterPro" id="IPR002421">
    <property type="entry name" value="5-3_exonuclease"/>
</dbReference>
<evidence type="ECO:0000256" key="8">
    <source>
        <dbReference type="ARBA" id="ARBA00022839"/>
    </source>
</evidence>
<dbReference type="SUPFAM" id="SSF47807">
    <property type="entry name" value="5' to 3' exonuclease, C-terminal subdomain"/>
    <property type="match status" value="1"/>
</dbReference>
<protein>
    <recommendedName>
        <fullName evidence="13 14">DNA polymerase I</fullName>
        <ecNumber evidence="13 14">2.7.7.7</ecNumber>
    </recommendedName>
</protein>
<dbReference type="InterPro" id="IPR036279">
    <property type="entry name" value="5-3_exonuclease_C_sf"/>
</dbReference>
<dbReference type="AlphaFoldDB" id="A0A2M8F9A7"/>
<comment type="similarity">
    <text evidence="1 14">Belongs to the DNA polymerase type-A family.</text>
</comment>
<dbReference type="EMBL" id="PFRH01000114">
    <property type="protein sequence ID" value="PJC52307.1"/>
    <property type="molecule type" value="Genomic_DNA"/>
</dbReference>
<dbReference type="InterPro" id="IPR002298">
    <property type="entry name" value="DNA_polymerase_A"/>
</dbReference>
<dbReference type="InterPro" id="IPR020046">
    <property type="entry name" value="5-3_exonucl_a-hlix_arch_N"/>
</dbReference>
<dbReference type="Pfam" id="PF00476">
    <property type="entry name" value="DNA_pol_A"/>
    <property type="match status" value="1"/>
</dbReference>
<evidence type="ECO:0000256" key="11">
    <source>
        <dbReference type="ARBA" id="ARBA00023204"/>
    </source>
</evidence>
<comment type="caution">
    <text evidence="17">The sequence shown here is derived from an EMBL/GenBank/DDBJ whole genome shotgun (WGS) entry which is preliminary data.</text>
</comment>
<keyword evidence="10 14" id="KW-0238">DNA-binding</keyword>
<feature type="domain" description="DNA-directed DNA polymerase family A palm" evidence="16">
    <location>
        <begin position="687"/>
        <end position="894"/>
    </location>
</feature>
<dbReference type="InterPro" id="IPR029060">
    <property type="entry name" value="PIN-like_dom_sf"/>
</dbReference>
<dbReference type="InterPro" id="IPR054690">
    <property type="entry name" value="DNA_polI_exonuclease"/>
</dbReference>
<evidence type="ECO:0000313" key="18">
    <source>
        <dbReference type="Proteomes" id="UP000231456"/>
    </source>
</evidence>
<dbReference type="Proteomes" id="UP000231456">
    <property type="component" value="Unassembled WGS sequence"/>
</dbReference>
<feature type="domain" description="5'-3' exonuclease" evidence="15">
    <location>
        <begin position="34"/>
        <end position="306"/>
    </location>
</feature>
<dbReference type="FunFam" id="1.10.150.20:FF:000003">
    <property type="entry name" value="DNA polymerase I"/>
    <property type="match status" value="1"/>
</dbReference>
<evidence type="ECO:0000259" key="15">
    <source>
        <dbReference type="SMART" id="SM00475"/>
    </source>
</evidence>
<keyword evidence="3 14" id="KW-0548">Nucleotidyltransferase</keyword>
<keyword evidence="4 14" id="KW-0235">DNA replication</keyword>
<keyword evidence="5" id="KW-0540">Nuclease</keyword>
<evidence type="ECO:0000256" key="13">
    <source>
        <dbReference type="NCBIfam" id="TIGR00593"/>
    </source>
</evidence>
<keyword evidence="9 14" id="KW-0239">DNA-directed DNA polymerase</keyword>
<proteinExistence type="inferred from homology"/>
<dbReference type="InterPro" id="IPR020045">
    <property type="entry name" value="DNA_polI_H3TH"/>
</dbReference>
<dbReference type="FunFam" id="3.40.50.1010:FF:000001">
    <property type="entry name" value="DNA polymerase I"/>
    <property type="match status" value="1"/>
</dbReference>
<evidence type="ECO:0000256" key="14">
    <source>
        <dbReference type="RuleBase" id="RU004460"/>
    </source>
</evidence>